<evidence type="ECO:0000256" key="4">
    <source>
        <dbReference type="ARBA" id="ARBA00023237"/>
    </source>
</evidence>
<dbReference type="OrthoDB" id="5484889at2"/>
<dbReference type="GO" id="GO:0005509">
    <property type="term" value="F:calcium ion binding"/>
    <property type="evidence" value="ECO:0007669"/>
    <property type="project" value="InterPro"/>
</dbReference>
<feature type="region of interest" description="Disordered" evidence="6">
    <location>
        <begin position="331"/>
        <end position="498"/>
    </location>
</feature>
<dbReference type="GO" id="GO:0009279">
    <property type="term" value="C:cell outer membrane"/>
    <property type="evidence" value="ECO:0007669"/>
    <property type="project" value="UniProtKB-SubCell"/>
</dbReference>
<proteinExistence type="predicted"/>
<keyword evidence="4" id="KW-0998">Cell outer membrane</keyword>
<dbReference type="InterPro" id="IPR006665">
    <property type="entry name" value="OmpA-like"/>
</dbReference>
<feature type="region of interest" description="Disordered" evidence="6">
    <location>
        <begin position="1"/>
        <end position="23"/>
    </location>
</feature>
<dbReference type="Gene3D" id="4.10.1080.10">
    <property type="entry name" value="TSP type-3 repeat"/>
    <property type="match status" value="1"/>
</dbReference>
<dbReference type="InterPro" id="IPR025737">
    <property type="entry name" value="FApF"/>
</dbReference>
<comment type="subcellular location">
    <subcellularLocation>
        <location evidence="1">Cell outer membrane</location>
    </subcellularLocation>
</comment>
<dbReference type="Gene3D" id="3.30.1330.60">
    <property type="entry name" value="OmpA-like domain"/>
    <property type="match status" value="1"/>
</dbReference>
<dbReference type="EMBL" id="CP001804">
    <property type="protein sequence ID" value="ACY14280.1"/>
    <property type="molecule type" value="Genomic_DNA"/>
</dbReference>
<organism evidence="8 9">
    <name type="scientific">Haliangium ochraceum (strain DSM 14365 / JCM 11303 / SMP-2)</name>
    <dbReference type="NCBI Taxonomy" id="502025"/>
    <lineage>
        <taxon>Bacteria</taxon>
        <taxon>Pseudomonadati</taxon>
        <taxon>Myxococcota</taxon>
        <taxon>Polyangia</taxon>
        <taxon>Haliangiales</taxon>
        <taxon>Kofleriaceae</taxon>
        <taxon>Haliangium</taxon>
    </lineage>
</organism>
<evidence type="ECO:0000313" key="8">
    <source>
        <dbReference type="EMBL" id="ACY14280.1"/>
    </source>
</evidence>
<dbReference type="PROSITE" id="PS51123">
    <property type="entry name" value="OMPA_2"/>
    <property type="match status" value="1"/>
</dbReference>
<dbReference type="InterPro" id="IPR006690">
    <property type="entry name" value="OMPA-like_CS"/>
</dbReference>
<reference evidence="8 9" key="1">
    <citation type="journal article" date="2010" name="Stand. Genomic Sci.">
        <title>Complete genome sequence of Haliangium ochraceum type strain (SMP-2).</title>
        <authorList>
            <consortium name="US DOE Joint Genome Institute (JGI-PGF)"/>
            <person name="Ivanova N."/>
            <person name="Daum C."/>
            <person name="Lang E."/>
            <person name="Abt B."/>
            <person name="Kopitz M."/>
            <person name="Saunders E."/>
            <person name="Lapidus A."/>
            <person name="Lucas S."/>
            <person name="Glavina Del Rio T."/>
            <person name="Nolan M."/>
            <person name="Tice H."/>
            <person name="Copeland A."/>
            <person name="Cheng J.F."/>
            <person name="Chen F."/>
            <person name="Bruce D."/>
            <person name="Goodwin L."/>
            <person name="Pitluck S."/>
            <person name="Mavromatis K."/>
            <person name="Pati A."/>
            <person name="Mikhailova N."/>
            <person name="Chen A."/>
            <person name="Palaniappan K."/>
            <person name="Land M."/>
            <person name="Hauser L."/>
            <person name="Chang Y.J."/>
            <person name="Jeffries C.D."/>
            <person name="Detter J.C."/>
            <person name="Brettin T."/>
            <person name="Rohde M."/>
            <person name="Goker M."/>
            <person name="Bristow J."/>
            <person name="Markowitz V."/>
            <person name="Eisen J.A."/>
            <person name="Hugenholtz P."/>
            <person name="Kyrpides N.C."/>
            <person name="Klenk H.P."/>
        </authorList>
    </citation>
    <scope>NUCLEOTIDE SEQUENCE [LARGE SCALE GENOMIC DNA]</scope>
    <source>
        <strain evidence="9">DSM 14365 / CIP 107738 / JCM 11303 / AJ 13395 / SMP-2</strain>
    </source>
</reference>
<protein>
    <submittedName>
        <fullName evidence="8">OmpA/MotB domain protein</fullName>
    </submittedName>
</protein>
<name>D0LXS5_HALO1</name>
<dbReference type="Pfam" id="PF00691">
    <property type="entry name" value="OmpA"/>
    <property type="match status" value="1"/>
</dbReference>
<dbReference type="GO" id="GO:0007155">
    <property type="term" value="P:cell adhesion"/>
    <property type="evidence" value="ECO:0007669"/>
    <property type="project" value="InterPro"/>
</dbReference>
<dbReference type="PANTHER" id="PTHR30329:SF21">
    <property type="entry name" value="LIPOPROTEIN YIAD-RELATED"/>
    <property type="match status" value="1"/>
</dbReference>
<keyword evidence="9" id="KW-1185">Reference proteome</keyword>
<dbReference type="eggNOG" id="COG2885">
    <property type="taxonomic scope" value="Bacteria"/>
</dbReference>
<accession>D0LXS5</accession>
<evidence type="ECO:0000256" key="1">
    <source>
        <dbReference type="ARBA" id="ARBA00004442"/>
    </source>
</evidence>
<evidence type="ECO:0000313" key="9">
    <source>
        <dbReference type="Proteomes" id="UP000001880"/>
    </source>
</evidence>
<sequence>MNPVSPSSQSRHRASASRSAVPGGLRSGLALLTAGLGMTLLAPSASAQQMDTDVPLERFRLATDESGVLDVEWAKVPAHLDWGLAVWLDAADDPLTAYVDGPEGRERVGSVVSRRLSASLLGHVALWDRAQIGVELPLLLSQASDDLPGLDGASGAGLGDIRLLPKLQLLDAARAGVHLAVMPVLTLPTGTGDVVGNEAGFAFSPEIIASRAFGPVRLTSSLGYHARKDVRIMDLEVEDELFARFGAGYRFADRASGGPPLTIDATFSTATSASSPFDVHNQNYAELHGGVSYRFSKDLIGLLAGTFGVQEGFGTPDWRAVAGVRWSPLRDRDRDGDGLLDDQDACPSEAEDIDGFADSDGCPDLDNDGDGIPDLEDGAPNEPEDRDGFEDGDGVPDRDNDGDGINDDQDACPLKAETQNGFQDDDGCPDVADSDGDGLADDVDACPEQAEDMDSFQDEDGCPEENDRDGDTVLDRQDTCPDEPGKPEFEGCPTKPGAALRDGSIEIIEKVYFPNNQARILPRSFPVLKEVARVLNNHPDIELRVEGHTDDRGNDTYNRKLSQRRADSVVAFLVEQGIAAERLSAKGFGEERPIADNASAQGRDQNRRVEFVITNGDGEVQAQ</sequence>
<feature type="compositionally biased region" description="Acidic residues" evidence="6">
    <location>
        <begin position="338"/>
        <end position="394"/>
    </location>
</feature>
<evidence type="ECO:0000259" key="7">
    <source>
        <dbReference type="PROSITE" id="PS51123"/>
    </source>
</evidence>
<dbReference type="RefSeq" id="WP_012826888.1">
    <property type="nucleotide sequence ID" value="NC_013440.1"/>
</dbReference>
<dbReference type="AlphaFoldDB" id="D0LXS5"/>
<dbReference type="STRING" id="502025.Hoch_1731"/>
<dbReference type="PRINTS" id="PR01021">
    <property type="entry name" value="OMPADOMAIN"/>
</dbReference>
<gene>
    <name evidence="8" type="ordered locus">Hoch_1731</name>
</gene>
<evidence type="ECO:0000256" key="5">
    <source>
        <dbReference type="PROSITE-ProRule" id="PRU00473"/>
    </source>
</evidence>
<evidence type="ECO:0000256" key="2">
    <source>
        <dbReference type="ARBA" id="ARBA00022729"/>
    </source>
</evidence>
<dbReference type="InterPro" id="IPR036737">
    <property type="entry name" value="OmpA-like_sf"/>
</dbReference>
<dbReference type="SUPFAM" id="SSF103088">
    <property type="entry name" value="OmpA-like"/>
    <property type="match status" value="1"/>
</dbReference>
<dbReference type="InterPro" id="IPR003367">
    <property type="entry name" value="Thrombospondin_3-like_rpt"/>
</dbReference>
<dbReference type="CDD" id="cd07185">
    <property type="entry name" value="OmpA_C-like"/>
    <property type="match status" value="1"/>
</dbReference>
<dbReference type="InterPro" id="IPR006664">
    <property type="entry name" value="OMP_bac"/>
</dbReference>
<dbReference type="Pfam" id="PF02412">
    <property type="entry name" value="TSP_3"/>
    <property type="match status" value="3"/>
</dbReference>
<dbReference type="InterPro" id="IPR050330">
    <property type="entry name" value="Bact_OuterMem_StrucFunc"/>
</dbReference>
<dbReference type="Proteomes" id="UP000001880">
    <property type="component" value="Chromosome"/>
</dbReference>
<dbReference type="InterPro" id="IPR028974">
    <property type="entry name" value="TSP_type-3_rpt"/>
</dbReference>
<feature type="compositionally biased region" description="Basic and acidic residues" evidence="6">
    <location>
        <begin position="469"/>
        <end position="489"/>
    </location>
</feature>
<keyword evidence="2" id="KW-0732">Signal</keyword>
<keyword evidence="3 5" id="KW-0472">Membrane</keyword>
<dbReference type="PANTHER" id="PTHR30329">
    <property type="entry name" value="STATOR ELEMENT OF FLAGELLAR MOTOR COMPLEX"/>
    <property type="match status" value="1"/>
</dbReference>
<feature type="domain" description="OmpA-like" evidence="7">
    <location>
        <begin position="500"/>
        <end position="617"/>
    </location>
</feature>
<dbReference type="HOGENOM" id="CLU_020578_0_0_7"/>
<evidence type="ECO:0000256" key="3">
    <source>
        <dbReference type="ARBA" id="ARBA00023136"/>
    </source>
</evidence>
<feature type="compositionally biased region" description="Acidic residues" evidence="6">
    <location>
        <begin position="423"/>
        <end position="468"/>
    </location>
</feature>
<dbReference type="PROSITE" id="PS01068">
    <property type="entry name" value="OMPA_1"/>
    <property type="match status" value="1"/>
</dbReference>
<dbReference type="Pfam" id="PF13557">
    <property type="entry name" value="Phenol_MetA_deg"/>
    <property type="match status" value="1"/>
</dbReference>
<evidence type="ECO:0000256" key="6">
    <source>
        <dbReference type="SAM" id="MobiDB-lite"/>
    </source>
</evidence>
<dbReference type="KEGG" id="hoh:Hoch_1731"/>